<feature type="DNA-binding region" description="H-T-H motif" evidence="4">
    <location>
        <begin position="51"/>
        <end position="70"/>
    </location>
</feature>
<protein>
    <submittedName>
        <fullName evidence="6">TetR family transcriptional regulator</fullName>
    </submittedName>
</protein>
<evidence type="ECO:0000256" key="2">
    <source>
        <dbReference type="ARBA" id="ARBA00023125"/>
    </source>
</evidence>
<evidence type="ECO:0000256" key="1">
    <source>
        <dbReference type="ARBA" id="ARBA00023015"/>
    </source>
</evidence>
<evidence type="ECO:0000259" key="5">
    <source>
        <dbReference type="PROSITE" id="PS50977"/>
    </source>
</evidence>
<reference evidence="6" key="1">
    <citation type="submission" date="2016-11" db="EMBL/GenBank/DDBJ databases">
        <authorList>
            <person name="Jaros S."/>
            <person name="Januszkiewicz K."/>
            <person name="Wedrychowicz H."/>
        </authorList>
    </citation>
    <scope>NUCLEOTIDE SEQUENCE [LARGE SCALE GENOMIC DNA]</scope>
    <source>
        <strain evidence="6">Y48</strain>
    </source>
</reference>
<evidence type="ECO:0000256" key="4">
    <source>
        <dbReference type="PROSITE-ProRule" id="PRU00335"/>
    </source>
</evidence>
<dbReference type="Pfam" id="PF21943">
    <property type="entry name" value="TetR_C_46"/>
    <property type="match status" value="1"/>
</dbReference>
<dbReference type="SUPFAM" id="SSF46689">
    <property type="entry name" value="Homeodomain-like"/>
    <property type="match status" value="1"/>
</dbReference>
<proteinExistence type="predicted"/>
<accession>A0A1J0VNL5</accession>
<dbReference type="GO" id="GO:0003677">
    <property type="term" value="F:DNA binding"/>
    <property type="evidence" value="ECO:0007669"/>
    <property type="project" value="UniProtKB-UniRule"/>
</dbReference>
<dbReference type="KEGG" id="nsl:BOX37_06240"/>
<dbReference type="AlphaFoldDB" id="A0A1J0VNL5"/>
<keyword evidence="1" id="KW-0805">Transcription regulation</keyword>
<keyword evidence="7" id="KW-1185">Reference proteome</keyword>
<dbReference type="PANTHER" id="PTHR47752:SF1">
    <property type="entry name" value="HTH-TYPE TRANSCRIPTIONAL REPRESSOR FABR"/>
    <property type="match status" value="1"/>
</dbReference>
<dbReference type="Gene3D" id="1.10.357.10">
    <property type="entry name" value="Tetracycline Repressor, domain 2"/>
    <property type="match status" value="1"/>
</dbReference>
<feature type="domain" description="HTH tetR-type" evidence="5">
    <location>
        <begin position="28"/>
        <end position="88"/>
    </location>
</feature>
<evidence type="ECO:0000313" key="7">
    <source>
        <dbReference type="Proteomes" id="UP000183810"/>
    </source>
</evidence>
<dbReference type="Proteomes" id="UP000183810">
    <property type="component" value="Chromosome"/>
</dbReference>
<evidence type="ECO:0000256" key="3">
    <source>
        <dbReference type="ARBA" id="ARBA00023163"/>
    </source>
</evidence>
<dbReference type="PANTHER" id="PTHR47752">
    <property type="entry name" value="HTH-TYPE TRANSCRIPTIONAL REPRESSOR FABR"/>
    <property type="match status" value="1"/>
</dbReference>
<dbReference type="InterPro" id="IPR009057">
    <property type="entry name" value="Homeodomain-like_sf"/>
</dbReference>
<dbReference type="InterPro" id="IPR050692">
    <property type="entry name" value="HTH_transcr_repressor_FabR"/>
</dbReference>
<keyword evidence="3" id="KW-0804">Transcription</keyword>
<dbReference type="InterPro" id="IPR001647">
    <property type="entry name" value="HTH_TetR"/>
</dbReference>
<organism evidence="6 7">
    <name type="scientific">Nocardia mangyaensis</name>
    <dbReference type="NCBI Taxonomy" id="2213200"/>
    <lineage>
        <taxon>Bacteria</taxon>
        <taxon>Bacillati</taxon>
        <taxon>Actinomycetota</taxon>
        <taxon>Actinomycetes</taxon>
        <taxon>Mycobacteriales</taxon>
        <taxon>Nocardiaceae</taxon>
        <taxon>Nocardia</taxon>
    </lineage>
</organism>
<keyword evidence="2 4" id="KW-0238">DNA-binding</keyword>
<dbReference type="InterPro" id="IPR054129">
    <property type="entry name" value="DesT_TetR_C"/>
</dbReference>
<dbReference type="Gene3D" id="1.10.10.60">
    <property type="entry name" value="Homeodomain-like"/>
    <property type="match status" value="1"/>
</dbReference>
<evidence type="ECO:0000313" key="6">
    <source>
        <dbReference type="EMBL" id="APE33635.1"/>
    </source>
</evidence>
<dbReference type="Pfam" id="PF00440">
    <property type="entry name" value="TetR_N"/>
    <property type="match status" value="1"/>
</dbReference>
<dbReference type="PRINTS" id="PR00455">
    <property type="entry name" value="HTHTETR"/>
</dbReference>
<name>A0A1J0VNL5_9NOCA</name>
<gene>
    <name evidence="6" type="ORF">BOX37_06240</name>
</gene>
<sequence>MSGEATMVNGCMLTDVTEQAGTRNERKAHTRAALLEGTLALAADRGFAALSLREIARSAGIVPTAFYRHFASLDDLGATLVDEGVTALRLALREVRRKPDAHLADTVRFVFDQVRVKRALFGFLIRERHGGSAALRQAISLELQLIVREIVADLSRLRALDAWSTTELEIAADLLVSTVTDGIAAFVASAPREESAIVERTVMQMRLIALGIGGWVPSRLSED</sequence>
<dbReference type="EMBL" id="CP018082">
    <property type="protein sequence ID" value="APE33635.1"/>
    <property type="molecule type" value="Genomic_DNA"/>
</dbReference>
<dbReference type="PROSITE" id="PS50977">
    <property type="entry name" value="HTH_TETR_2"/>
    <property type="match status" value="1"/>
</dbReference>